<dbReference type="InterPro" id="IPR006379">
    <property type="entry name" value="HAD-SF_hydro_IIB"/>
</dbReference>
<gene>
    <name evidence="1" type="ORF">ACFQ22_02560</name>
</gene>
<dbReference type="Proteomes" id="UP001597156">
    <property type="component" value="Unassembled WGS sequence"/>
</dbReference>
<evidence type="ECO:0000313" key="2">
    <source>
        <dbReference type="Proteomes" id="UP001597156"/>
    </source>
</evidence>
<proteinExistence type="predicted"/>
<dbReference type="PANTHER" id="PTHR10000:SF53">
    <property type="entry name" value="5-AMINO-6-(5-PHOSPHO-D-RIBITYLAMINO)URACIL PHOSPHATASE YBJI-RELATED"/>
    <property type="match status" value="1"/>
</dbReference>
<sequence length="260" mass="29189">MKLVFDVDGTISFDGQKIDDQIIREIKALPVKQAELVFASARPIRDLLPIVRMFSNSSLIGGNGSIISLKGQVCVTSPIKSQDYQFLKMLIKANHLDYLIDGKWDYSAHVQQGSPILRQLDPDHLAHNVDLKGLRQPIKAILLNLSNQQMQLLVKRLRGQTALSIVEHHGEHNIDMTATGINKYATLRKLFPKDDYIAFGNDDNDRELLAGARKSVWIGPLDRAEQAGVLHPDFNYSANVSGAMQAIEHIRNFLKNDMIR</sequence>
<dbReference type="InterPro" id="IPR023214">
    <property type="entry name" value="HAD_sf"/>
</dbReference>
<dbReference type="Gene3D" id="3.30.1240.10">
    <property type="match status" value="1"/>
</dbReference>
<dbReference type="EMBL" id="JBHTLH010000006">
    <property type="protein sequence ID" value="MFD1124246.1"/>
    <property type="molecule type" value="Genomic_DNA"/>
</dbReference>
<dbReference type="GO" id="GO:0016787">
    <property type="term" value="F:hydrolase activity"/>
    <property type="evidence" value="ECO:0007669"/>
    <property type="project" value="UniProtKB-KW"/>
</dbReference>
<keyword evidence="1" id="KW-0378">Hydrolase</keyword>
<keyword evidence="2" id="KW-1185">Reference proteome</keyword>
<evidence type="ECO:0000313" key="1">
    <source>
        <dbReference type="EMBL" id="MFD1124246.1"/>
    </source>
</evidence>
<comment type="caution">
    <text evidence="1">The sequence shown here is derived from an EMBL/GenBank/DDBJ whole genome shotgun (WGS) entry which is preliminary data.</text>
</comment>
<dbReference type="SUPFAM" id="SSF56784">
    <property type="entry name" value="HAD-like"/>
    <property type="match status" value="1"/>
</dbReference>
<protein>
    <submittedName>
        <fullName evidence="1">HAD-IIB family hydrolase</fullName>
    </submittedName>
</protein>
<organism evidence="1 2">
    <name type="scientific">Lentilactobacillus raoultii</name>
    <dbReference type="NCBI Taxonomy" id="1987503"/>
    <lineage>
        <taxon>Bacteria</taxon>
        <taxon>Bacillati</taxon>
        <taxon>Bacillota</taxon>
        <taxon>Bacilli</taxon>
        <taxon>Lactobacillales</taxon>
        <taxon>Lactobacillaceae</taxon>
        <taxon>Lentilactobacillus</taxon>
    </lineage>
</organism>
<name>A0ABW3PM50_9LACO</name>
<dbReference type="Gene3D" id="3.40.50.1000">
    <property type="entry name" value="HAD superfamily/HAD-like"/>
    <property type="match status" value="1"/>
</dbReference>
<accession>A0ABW3PM50</accession>
<dbReference type="Pfam" id="PF08282">
    <property type="entry name" value="Hydrolase_3"/>
    <property type="match status" value="1"/>
</dbReference>
<dbReference type="NCBIfam" id="TIGR01484">
    <property type="entry name" value="HAD-SF-IIB"/>
    <property type="match status" value="1"/>
</dbReference>
<dbReference type="InterPro" id="IPR036412">
    <property type="entry name" value="HAD-like_sf"/>
</dbReference>
<dbReference type="PANTHER" id="PTHR10000">
    <property type="entry name" value="PHOSPHOSERINE PHOSPHATASE"/>
    <property type="match status" value="1"/>
</dbReference>
<reference evidence="2" key="1">
    <citation type="journal article" date="2019" name="Int. J. Syst. Evol. Microbiol.">
        <title>The Global Catalogue of Microorganisms (GCM) 10K type strain sequencing project: providing services to taxonomists for standard genome sequencing and annotation.</title>
        <authorList>
            <consortium name="The Broad Institute Genomics Platform"/>
            <consortium name="The Broad Institute Genome Sequencing Center for Infectious Disease"/>
            <person name="Wu L."/>
            <person name="Ma J."/>
        </authorList>
    </citation>
    <scope>NUCLEOTIDE SEQUENCE [LARGE SCALE GENOMIC DNA]</scope>
    <source>
        <strain evidence="2">CCUG 71848</strain>
    </source>
</reference>
<dbReference type="RefSeq" id="WP_121978372.1">
    <property type="nucleotide sequence ID" value="NZ_JBHTLH010000006.1"/>
</dbReference>